<protein>
    <submittedName>
        <fullName evidence="1">Uncharacterized protein</fullName>
    </submittedName>
</protein>
<gene>
    <name evidence="1" type="ORF">VNO77_14193</name>
</gene>
<dbReference type="Proteomes" id="UP001367508">
    <property type="component" value="Unassembled WGS sequence"/>
</dbReference>
<dbReference type="EMBL" id="JAYMYQ010000003">
    <property type="protein sequence ID" value="KAK7344515.1"/>
    <property type="molecule type" value="Genomic_DNA"/>
</dbReference>
<dbReference type="AlphaFoldDB" id="A0AAN9LY06"/>
<accession>A0AAN9LY06</accession>
<organism evidence="1 2">
    <name type="scientific">Canavalia gladiata</name>
    <name type="common">Sword bean</name>
    <name type="synonym">Dolichos gladiatus</name>
    <dbReference type="NCBI Taxonomy" id="3824"/>
    <lineage>
        <taxon>Eukaryota</taxon>
        <taxon>Viridiplantae</taxon>
        <taxon>Streptophyta</taxon>
        <taxon>Embryophyta</taxon>
        <taxon>Tracheophyta</taxon>
        <taxon>Spermatophyta</taxon>
        <taxon>Magnoliopsida</taxon>
        <taxon>eudicotyledons</taxon>
        <taxon>Gunneridae</taxon>
        <taxon>Pentapetalae</taxon>
        <taxon>rosids</taxon>
        <taxon>fabids</taxon>
        <taxon>Fabales</taxon>
        <taxon>Fabaceae</taxon>
        <taxon>Papilionoideae</taxon>
        <taxon>50 kb inversion clade</taxon>
        <taxon>NPAAA clade</taxon>
        <taxon>indigoferoid/millettioid clade</taxon>
        <taxon>Phaseoleae</taxon>
        <taxon>Canavalia</taxon>
    </lineage>
</organism>
<evidence type="ECO:0000313" key="2">
    <source>
        <dbReference type="Proteomes" id="UP001367508"/>
    </source>
</evidence>
<reference evidence="1 2" key="1">
    <citation type="submission" date="2024-01" db="EMBL/GenBank/DDBJ databases">
        <title>The genomes of 5 underutilized Papilionoideae crops provide insights into root nodulation and disease resistanc.</title>
        <authorList>
            <person name="Jiang F."/>
        </authorList>
    </citation>
    <scope>NUCLEOTIDE SEQUENCE [LARGE SCALE GENOMIC DNA]</scope>
    <source>
        <strain evidence="1">LVBAO_FW01</strain>
        <tissue evidence="1">Leaves</tissue>
    </source>
</reference>
<proteinExistence type="predicted"/>
<name>A0AAN9LY06_CANGL</name>
<sequence>MALASSITSRLPLTYGTFCSFSDSTIIPPLAQPGKSWLEELETNLSINAYLLSLLLVWSTSAWGFCTLFSAMQPTEEALVAPKPFISTTSCCSFPDAGLDLDLEDKLPLFDSSQVSSNYVQVTPCTTLQNYADKEGGVLQISAFRPIISQEILFFLHLNKLFHY</sequence>
<evidence type="ECO:0000313" key="1">
    <source>
        <dbReference type="EMBL" id="KAK7344515.1"/>
    </source>
</evidence>
<keyword evidence="2" id="KW-1185">Reference proteome</keyword>
<comment type="caution">
    <text evidence="1">The sequence shown here is derived from an EMBL/GenBank/DDBJ whole genome shotgun (WGS) entry which is preliminary data.</text>
</comment>